<dbReference type="GO" id="GO:0160206">
    <property type="term" value="F:tRNA (cytidine(32)/uridine(32)-2'-O)-methyltransferase activity"/>
    <property type="evidence" value="ECO:0007669"/>
    <property type="project" value="UniProtKB-EC"/>
</dbReference>
<comment type="subcellular location">
    <subcellularLocation>
        <location evidence="5">Cytoplasm</location>
    </subcellularLocation>
</comment>
<dbReference type="NCBIfam" id="TIGR00050">
    <property type="entry name" value="rRNA_methyl_1"/>
    <property type="match status" value="1"/>
</dbReference>
<keyword evidence="5" id="KW-0819">tRNA processing</keyword>
<dbReference type="Gene3D" id="3.40.1280.10">
    <property type="match status" value="1"/>
</dbReference>
<evidence type="ECO:0000313" key="7">
    <source>
        <dbReference type="EMBL" id="RVU34918.1"/>
    </source>
</evidence>
<dbReference type="InterPro" id="IPR001537">
    <property type="entry name" value="SpoU_MeTrfase"/>
</dbReference>
<comment type="catalytic activity">
    <reaction evidence="5">
        <text>cytidine(32) in tRNA + S-adenosyl-L-methionine = 2'-O-methylcytidine(32) in tRNA + S-adenosyl-L-homocysteine + H(+)</text>
        <dbReference type="Rhea" id="RHEA:42932"/>
        <dbReference type="Rhea" id="RHEA-COMP:10288"/>
        <dbReference type="Rhea" id="RHEA-COMP:10289"/>
        <dbReference type="ChEBI" id="CHEBI:15378"/>
        <dbReference type="ChEBI" id="CHEBI:57856"/>
        <dbReference type="ChEBI" id="CHEBI:59789"/>
        <dbReference type="ChEBI" id="CHEBI:74495"/>
        <dbReference type="ChEBI" id="CHEBI:82748"/>
        <dbReference type="EC" id="2.1.1.200"/>
    </reaction>
</comment>
<comment type="function">
    <text evidence="5">Catalyzes the formation of 2'O-methylated cytidine (Cm32) or 2'O-methylated uridine (Um32) at position 32 in tRNA.</text>
</comment>
<evidence type="ECO:0000256" key="2">
    <source>
        <dbReference type="ARBA" id="ARBA00022603"/>
    </source>
</evidence>
<evidence type="ECO:0000256" key="5">
    <source>
        <dbReference type="RuleBase" id="RU362024"/>
    </source>
</evidence>
<evidence type="ECO:0000256" key="3">
    <source>
        <dbReference type="ARBA" id="ARBA00022679"/>
    </source>
</evidence>
<dbReference type="InterPro" id="IPR029028">
    <property type="entry name" value="Alpha/beta_knot_MTases"/>
</dbReference>
<dbReference type="PANTHER" id="PTHR42786:SF7">
    <property type="entry name" value="TRNA_RRNA METHYLTRANSFERASE SPOU TYPE DOMAIN-CONTAINING PROTEIN"/>
    <property type="match status" value="1"/>
</dbReference>
<keyword evidence="3 7" id="KW-0808">Transferase</keyword>
<keyword evidence="8" id="KW-1185">Reference proteome</keyword>
<comment type="subunit">
    <text evidence="5">Homodimer.</text>
</comment>
<dbReference type="GO" id="GO:0003723">
    <property type="term" value="F:RNA binding"/>
    <property type="evidence" value="ECO:0007669"/>
    <property type="project" value="InterPro"/>
</dbReference>
<evidence type="ECO:0000313" key="8">
    <source>
        <dbReference type="Proteomes" id="UP000287447"/>
    </source>
</evidence>
<dbReference type="Pfam" id="PF00588">
    <property type="entry name" value="SpoU_methylase"/>
    <property type="match status" value="1"/>
</dbReference>
<protein>
    <recommendedName>
        <fullName evidence="5">tRNA (cytidine/uridine-2'-O-)-methyltransferase TrmJ</fullName>
        <ecNumber evidence="5">2.1.1.200</ecNumber>
    </recommendedName>
    <alternativeName>
        <fullName evidence="5">tRNA (cytidine(32)/uridine(32)-2'-O)-methyltransferase</fullName>
    </alternativeName>
    <alternativeName>
        <fullName evidence="5">tRNA Cm32/Um32 methyltransferase</fullName>
    </alternativeName>
</protein>
<comment type="similarity">
    <text evidence="1">Belongs to the class IV-like SAM-binding methyltransferase superfamily. RNA methyltransferase TrmH family.</text>
</comment>
<gene>
    <name evidence="5" type="primary">trmJ</name>
    <name evidence="7" type="ORF">EOI86_18970</name>
</gene>
<dbReference type="Gene3D" id="1.10.8.590">
    <property type="match status" value="1"/>
</dbReference>
<dbReference type="InterPro" id="IPR029026">
    <property type="entry name" value="tRNA_m1G_MTases_N"/>
</dbReference>
<dbReference type="AlphaFoldDB" id="A0A3S2Z5Z5"/>
<keyword evidence="2 5" id="KW-0489">Methyltransferase</keyword>
<dbReference type="InterPro" id="IPR004384">
    <property type="entry name" value="RNA_MeTrfase_TrmJ/LasT"/>
</dbReference>
<dbReference type="EC" id="2.1.1.200" evidence="5"/>
<comment type="catalytic activity">
    <reaction evidence="5">
        <text>uridine(32) in tRNA + S-adenosyl-L-methionine = 2'-O-methyluridine(32) in tRNA + S-adenosyl-L-homocysteine + H(+)</text>
        <dbReference type="Rhea" id="RHEA:42936"/>
        <dbReference type="Rhea" id="RHEA-COMP:10107"/>
        <dbReference type="Rhea" id="RHEA-COMP:10290"/>
        <dbReference type="ChEBI" id="CHEBI:15378"/>
        <dbReference type="ChEBI" id="CHEBI:57856"/>
        <dbReference type="ChEBI" id="CHEBI:59789"/>
        <dbReference type="ChEBI" id="CHEBI:65315"/>
        <dbReference type="ChEBI" id="CHEBI:74478"/>
        <dbReference type="EC" id="2.1.1.200"/>
    </reaction>
</comment>
<dbReference type="PANTHER" id="PTHR42786">
    <property type="entry name" value="TRNA/RRNA METHYLTRANSFERASE"/>
    <property type="match status" value="1"/>
</dbReference>
<dbReference type="PIRSF" id="PIRSF004808">
    <property type="entry name" value="LasT"/>
    <property type="match status" value="1"/>
</dbReference>
<organism evidence="7 8">
    <name type="scientific">Hwanghaeella grinnelliae</name>
    <dbReference type="NCBI Taxonomy" id="2500179"/>
    <lineage>
        <taxon>Bacteria</taxon>
        <taxon>Pseudomonadati</taxon>
        <taxon>Pseudomonadota</taxon>
        <taxon>Alphaproteobacteria</taxon>
        <taxon>Rhodospirillales</taxon>
        <taxon>Rhodospirillaceae</taxon>
        <taxon>Hwanghaeella</taxon>
    </lineage>
</organism>
<keyword evidence="5" id="KW-0963">Cytoplasm</keyword>
<sequence length="256" mass="27990">MAGTDSTQLDGLPDGGPVIILVKPQLGQNIGMVARAMLNNGLAELRLVAPRDGWPNPEAVASAAGADRVIDNAQVFETTADAVADLQRVYATTARPRDMVGRVLTPRTAGREFLEVHKAGNRYGVLFGGERAGLDNEDVTLADNIIEAPLNPSFRSLNLAQAVLLISYEWYQNRIEVPEERFQVGDSDLAGKDELLNFLTRLEASLDKGGFFKSPNLRPVTVRNIRNMFQRASLTSQEVRTLHGIAEALRRAGRLE</sequence>
<evidence type="ECO:0000256" key="1">
    <source>
        <dbReference type="ARBA" id="ARBA00007228"/>
    </source>
</evidence>
<dbReference type="EMBL" id="SADE01000003">
    <property type="protein sequence ID" value="RVU34918.1"/>
    <property type="molecule type" value="Genomic_DNA"/>
</dbReference>
<dbReference type="SUPFAM" id="SSF75217">
    <property type="entry name" value="alpha/beta knot"/>
    <property type="match status" value="1"/>
</dbReference>
<reference evidence="8" key="1">
    <citation type="submission" date="2019-01" db="EMBL/GenBank/DDBJ databases">
        <title>Gri0909 isolated from a small marine red alga.</title>
        <authorList>
            <person name="Kim J."/>
            <person name="Jeong S.E."/>
            <person name="Jeon C.O."/>
        </authorList>
    </citation>
    <scope>NUCLEOTIDE SEQUENCE [LARGE SCALE GENOMIC DNA]</scope>
    <source>
        <strain evidence="8">Gri0909</strain>
    </source>
</reference>
<keyword evidence="4 5" id="KW-0949">S-adenosyl-L-methionine</keyword>
<dbReference type="GO" id="GO:0106339">
    <property type="term" value="F:tRNA (cytidine(32)-2'-O)-methyltransferase activity"/>
    <property type="evidence" value="ECO:0007669"/>
    <property type="project" value="RHEA"/>
</dbReference>
<dbReference type="OrthoDB" id="9806346at2"/>
<comment type="caution">
    <text evidence="7">The sequence shown here is derived from an EMBL/GenBank/DDBJ whole genome shotgun (WGS) entry which is preliminary data.</text>
</comment>
<evidence type="ECO:0000259" key="6">
    <source>
        <dbReference type="Pfam" id="PF00588"/>
    </source>
</evidence>
<dbReference type="Proteomes" id="UP000287447">
    <property type="component" value="Unassembled WGS sequence"/>
</dbReference>
<feature type="domain" description="tRNA/rRNA methyltransferase SpoU type" evidence="6">
    <location>
        <begin position="18"/>
        <end position="168"/>
    </location>
</feature>
<dbReference type="CDD" id="cd18093">
    <property type="entry name" value="SpoU-like_TrmJ"/>
    <property type="match status" value="1"/>
</dbReference>
<proteinExistence type="inferred from homology"/>
<dbReference type="GO" id="GO:0002128">
    <property type="term" value="P:tRNA nucleoside ribose methylation"/>
    <property type="evidence" value="ECO:0007669"/>
    <property type="project" value="TreeGrafter"/>
</dbReference>
<name>A0A3S2Z5Z5_9PROT</name>
<dbReference type="GO" id="GO:0005829">
    <property type="term" value="C:cytosol"/>
    <property type="evidence" value="ECO:0007669"/>
    <property type="project" value="TreeGrafter"/>
</dbReference>
<accession>A0A3S2Z5Z5</accession>
<dbReference type="RefSeq" id="WP_127767196.1">
    <property type="nucleotide sequence ID" value="NZ_SADE01000003.1"/>
</dbReference>
<evidence type="ECO:0000256" key="4">
    <source>
        <dbReference type="ARBA" id="ARBA00022691"/>
    </source>
</evidence>